<evidence type="ECO:0000313" key="2">
    <source>
        <dbReference type="EMBL" id="CAH1389551.1"/>
    </source>
</evidence>
<accession>A0A9P0GZT2</accession>
<dbReference type="Proteomes" id="UP001152798">
    <property type="component" value="Chromosome 1"/>
</dbReference>
<organism evidence="2 3">
    <name type="scientific">Nezara viridula</name>
    <name type="common">Southern green stink bug</name>
    <name type="synonym">Cimex viridulus</name>
    <dbReference type="NCBI Taxonomy" id="85310"/>
    <lineage>
        <taxon>Eukaryota</taxon>
        <taxon>Metazoa</taxon>
        <taxon>Ecdysozoa</taxon>
        <taxon>Arthropoda</taxon>
        <taxon>Hexapoda</taxon>
        <taxon>Insecta</taxon>
        <taxon>Pterygota</taxon>
        <taxon>Neoptera</taxon>
        <taxon>Paraneoptera</taxon>
        <taxon>Hemiptera</taxon>
        <taxon>Heteroptera</taxon>
        <taxon>Panheteroptera</taxon>
        <taxon>Pentatomomorpha</taxon>
        <taxon>Pentatomoidea</taxon>
        <taxon>Pentatomidae</taxon>
        <taxon>Pentatominae</taxon>
        <taxon>Nezara</taxon>
    </lineage>
</organism>
<dbReference type="AlphaFoldDB" id="A0A9P0GZT2"/>
<protein>
    <submittedName>
        <fullName evidence="2">Uncharacterized protein</fullName>
    </submittedName>
</protein>
<evidence type="ECO:0000256" key="1">
    <source>
        <dbReference type="SAM" id="MobiDB-lite"/>
    </source>
</evidence>
<dbReference type="OrthoDB" id="10577290at2759"/>
<keyword evidence="3" id="KW-1185">Reference proteome</keyword>
<name>A0A9P0GZT2_NEZVI</name>
<proteinExistence type="predicted"/>
<reference evidence="2" key="1">
    <citation type="submission" date="2022-01" db="EMBL/GenBank/DDBJ databases">
        <authorList>
            <person name="King R."/>
        </authorList>
    </citation>
    <scope>NUCLEOTIDE SEQUENCE</scope>
</reference>
<gene>
    <name evidence="2" type="ORF">NEZAVI_LOCUS945</name>
</gene>
<dbReference type="EMBL" id="OV725077">
    <property type="protein sequence ID" value="CAH1389551.1"/>
    <property type="molecule type" value="Genomic_DNA"/>
</dbReference>
<sequence>MERKTDPCLQERSLPPDLTTPGQPMTCPRFLQIQEERVRATQRPLQPIVAFLRFKVHTIQLKIIWVAISVLRACACSHPLLAFPSASAAPFSVKEGDLSHASSTEIDFADGTRLISQIKLTYRPDAMQALFRSLQLDVKNIILLFVELTHF</sequence>
<evidence type="ECO:0000313" key="3">
    <source>
        <dbReference type="Proteomes" id="UP001152798"/>
    </source>
</evidence>
<feature type="region of interest" description="Disordered" evidence="1">
    <location>
        <begin position="1"/>
        <end position="21"/>
    </location>
</feature>